<feature type="compositionally biased region" description="Basic and acidic residues" evidence="1">
    <location>
        <begin position="163"/>
        <end position="178"/>
    </location>
</feature>
<protein>
    <submittedName>
        <fullName evidence="2">Uncharacterized protein</fullName>
    </submittedName>
</protein>
<feature type="compositionally biased region" description="Polar residues" evidence="1">
    <location>
        <begin position="64"/>
        <end position="87"/>
    </location>
</feature>
<reference evidence="2" key="2">
    <citation type="journal article" date="2015" name="Data Brief">
        <title>Shoot transcriptome of the giant reed, Arundo donax.</title>
        <authorList>
            <person name="Barrero R.A."/>
            <person name="Guerrero F.D."/>
            <person name="Moolhuijzen P."/>
            <person name="Goolsby J.A."/>
            <person name="Tidwell J."/>
            <person name="Bellgard S.E."/>
            <person name="Bellgard M.I."/>
        </authorList>
    </citation>
    <scope>NUCLEOTIDE SEQUENCE</scope>
    <source>
        <tissue evidence="2">Shoot tissue taken approximately 20 cm above the soil surface</tissue>
    </source>
</reference>
<reference evidence="2" key="1">
    <citation type="submission" date="2014-09" db="EMBL/GenBank/DDBJ databases">
        <authorList>
            <person name="Magalhaes I.L.F."/>
            <person name="Oliveira U."/>
            <person name="Santos F.R."/>
            <person name="Vidigal T.H.D.A."/>
            <person name="Brescovit A.D."/>
            <person name="Santos A.J."/>
        </authorList>
    </citation>
    <scope>NUCLEOTIDE SEQUENCE</scope>
    <source>
        <tissue evidence="2">Shoot tissue taken approximately 20 cm above the soil surface</tissue>
    </source>
</reference>
<evidence type="ECO:0000256" key="1">
    <source>
        <dbReference type="SAM" id="MobiDB-lite"/>
    </source>
</evidence>
<dbReference type="EMBL" id="GBRH01266392">
    <property type="protein sequence ID" value="JAD31503.1"/>
    <property type="molecule type" value="Transcribed_RNA"/>
</dbReference>
<accession>A0A0A8Z1C7</accession>
<feature type="region of interest" description="Disordered" evidence="1">
    <location>
        <begin position="61"/>
        <end position="90"/>
    </location>
</feature>
<sequence>MSPIHLINAEPFEKMELALVSLEKLFQRANYASCKEGMYSGAAAAPNPALTLGEMHSAPIDTNVDLQSSDGLNPFSSTAGRAHSSSPLEEFPSYAQSPMLPLAELHEVAHRTAEVDMNSETTTADTSQDETTTEIEGSHPPGKVNDPFWERYLTDTSQSCHAGEAESGRQDADNKREAKEDMKIAVDCNCLQHREKVDQITEQMGHLASAENA</sequence>
<name>A0A0A8Z1C7_ARUDO</name>
<organism evidence="2">
    <name type="scientific">Arundo donax</name>
    <name type="common">Giant reed</name>
    <name type="synonym">Donax arundinaceus</name>
    <dbReference type="NCBI Taxonomy" id="35708"/>
    <lineage>
        <taxon>Eukaryota</taxon>
        <taxon>Viridiplantae</taxon>
        <taxon>Streptophyta</taxon>
        <taxon>Embryophyta</taxon>
        <taxon>Tracheophyta</taxon>
        <taxon>Spermatophyta</taxon>
        <taxon>Magnoliopsida</taxon>
        <taxon>Liliopsida</taxon>
        <taxon>Poales</taxon>
        <taxon>Poaceae</taxon>
        <taxon>PACMAD clade</taxon>
        <taxon>Arundinoideae</taxon>
        <taxon>Arundineae</taxon>
        <taxon>Arundo</taxon>
    </lineage>
</organism>
<dbReference type="AlphaFoldDB" id="A0A0A8Z1C7"/>
<feature type="region of interest" description="Disordered" evidence="1">
    <location>
        <begin position="114"/>
        <end position="145"/>
    </location>
</feature>
<evidence type="ECO:0000313" key="2">
    <source>
        <dbReference type="EMBL" id="JAD31503.1"/>
    </source>
</evidence>
<proteinExistence type="predicted"/>
<feature type="region of interest" description="Disordered" evidence="1">
    <location>
        <begin position="159"/>
        <end position="178"/>
    </location>
</feature>